<gene>
    <name evidence="1" type="ORF">MiSe_28100</name>
</gene>
<evidence type="ECO:0000313" key="1">
    <source>
        <dbReference type="EMBL" id="GET38056.1"/>
    </source>
</evidence>
<name>A0AAV3X9Q9_9CYAN</name>
<protein>
    <submittedName>
        <fullName evidence="1">WD repeat-containing protein</fullName>
    </submittedName>
</protein>
<reference evidence="1" key="1">
    <citation type="submission" date="2019-10" db="EMBL/GenBank/DDBJ databases">
        <title>Draft genome sequece of Microseira wollei NIES-4236.</title>
        <authorList>
            <person name="Yamaguchi H."/>
            <person name="Suzuki S."/>
            <person name="Kawachi M."/>
        </authorList>
    </citation>
    <scope>NUCLEOTIDE SEQUENCE</scope>
    <source>
        <strain evidence="1">NIES-4236</strain>
    </source>
</reference>
<comment type="caution">
    <text evidence="1">The sequence shown here is derived from an EMBL/GenBank/DDBJ whole genome shotgun (WGS) entry which is preliminary data.</text>
</comment>
<dbReference type="Gene3D" id="1.25.40.370">
    <property type="match status" value="1"/>
</dbReference>
<sequence length="123" mass="14210">MVELADKFMAKKYYFYRAYLGSFPYNLVRSGNLAEYYQILTDFEFIAGKINHPDFGVQALIDDYDLVENPELLTHPEYNWQKVKALKLIQGSLRLSAHILAEDKTQLAGQLLGRLLSTYPDRS</sequence>
<proteinExistence type="predicted"/>
<accession>A0AAV3X9Q9</accession>
<keyword evidence="2" id="KW-1185">Reference proteome</keyword>
<dbReference type="AlphaFoldDB" id="A0AAV3X9Q9"/>
<dbReference type="Proteomes" id="UP001050975">
    <property type="component" value="Unassembled WGS sequence"/>
</dbReference>
<organism evidence="1 2">
    <name type="scientific">Microseira wollei NIES-4236</name>
    <dbReference type="NCBI Taxonomy" id="2530354"/>
    <lineage>
        <taxon>Bacteria</taxon>
        <taxon>Bacillati</taxon>
        <taxon>Cyanobacteriota</taxon>
        <taxon>Cyanophyceae</taxon>
        <taxon>Oscillatoriophycideae</taxon>
        <taxon>Aerosakkonematales</taxon>
        <taxon>Aerosakkonemataceae</taxon>
        <taxon>Microseira</taxon>
    </lineage>
</organism>
<evidence type="ECO:0000313" key="2">
    <source>
        <dbReference type="Proteomes" id="UP001050975"/>
    </source>
</evidence>
<dbReference type="EMBL" id="BLAY01000038">
    <property type="protein sequence ID" value="GET38056.1"/>
    <property type="molecule type" value="Genomic_DNA"/>
</dbReference>